<dbReference type="PANTHER" id="PTHR43540:SF6">
    <property type="entry name" value="ISOCHORISMATASE-LIKE DOMAIN-CONTAINING PROTEIN"/>
    <property type="match status" value="1"/>
</dbReference>
<evidence type="ECO:0000256" key="1">
    <source>
        <dbReference type="ARBA" id="ARBA00022801"/>
    </source>
</evidence>
<comment type="caution">
    <text evidence="3">The sequence shown here is derived from an EMBL/GenBank/DDBJ whole genome shotgun (WGS) entry which is preliminary data.</text>
</comment>
<dbReference type="Pfam" id="PF00857">
    <property type="entry name" value="Isochorismatase"/>
    <property type="match status" value="1"/>
</dbReference>
<dbReference type="CDD" id="cd00431">
    <property type="entry name" value="cysteine_hydrolases"/>
    <property type="match status" value="1"/>
</dbReference>
<evidence type="ECO:0000259" key="2">
    <source>
        <dbReference type="Pfam" id="PF00857"/>
    </source>
</evidence>
<protein>
    <submittedName>
        <fullName evidence="3">Isochorismatase</fullName>
    </submittedName>
</protein>
<evidence type="ECO:0000313" key="4">
    <source>
        <dbReference type="Proteomes" id="UP000072741"/>
    </source>
</evidence>
<dbReference type="RefSeq" id="WP_058640951.1">
    <property type="nucleotide sequence ID" value="NZ_LDSL01000034.1"/>
</dbReference>
<dbReference type="OrthoDB" id="9781985at2"/>
<dbReference type="GO" id="GO:0016787">
    <property type="term" value="F:hydrolase activity"/>
    <property type="evidence" value="ECO:0007669"/>
    <property type="project" value="UniProtKB-KW"/>
</dbReference>
<dbReference type="InterPro" id="IPR000868">
    <property type="entry name" value="Isochorismatase-like_dom"/>
</dbReference>
<reference evidence="3 4" key="1">
    <citation type="journal article" date="2016" name="Front. Microbiol.">
        <title>Genomic Resource of Rice Seed Associated Bacteria.</title>
        <authorList>
            <person name="Midha S."/>
            <person name="Bansal K."/>
            <person name="Sharma S."/>
            <person name="Kumar N."/>
            <person name="Patil P.P."/>
            <person name="Chaudhry V."/>
            <person name="Patil P.B."/>
        </authorList>
    </citation>
    <scope>NUCLEOTIDE SEQUENCE [LARGE SCALE GENOMIC DNA]</scope>
    <source>
        <strain evidence="3 4">NS331</strain>
    </source>
</reference>
<feature type="domain" description="Isochorismatase-like" evidence="2">
    <location>
        <begin position="26"/>
        <end position="217"/>
    </location>
</feature>
<proteinExistence type="predicted"/>
<dbReference type="EMBL" id="LDSL01000034">
    <property type="protein sequence ID" value="KTT25247.1"/>
    <property type="molecule type" value="Genomic_DNA"/>
</dbReference>
<name>A0A147H5M3_9BURK</name>
<dbReference type="PANTHER" id="PTHR43540">
    <property type="entry name" value="PEROXYUREIDOACRYLATE/UREIDOACRYLATE AMIDOHYDROLASE-RELATED"/>
    <property type="match status" value="1"/>
</dbReference>
<organism evidence="3 4">
    <name type="scientific">Pseudacidovorax intermedius</name>
    <dbReference type="NCBI Taxonomy" id="433924"/>
    <lineage>
        <taxon>Bacteria</taxon>
        <taxon>Pseudomonadati</taxon>
        <taxon>Pseudomonadota</taxon>
        <taxon>Betaproteobacteria</taxon>
        <taxon>Burkholderiales</taxon>
        <taxon>Comamonadaceae</taxon>
        <taxon>Pseudacidovorax</taxon>
    </lineage>
</organism>
<dbReference type="AlphaFoldDB" id="A0A147H5M3"/>
<gene>
    <name evidence="3" type="ORF">NS331_05230</name>
</gene>
<dbReference type="SUPFAM" id="SSF52499">
    <property type="entry name" value="Isochorismatase-like hydrolases"/>
    <property type="match status" value="1"/>
</dbReference>
<dbReference type="Proteomes" id="UP000072741">
    <property type="component" value="Unassembled WGS sequence"/>
</dbReference>
<evidence type="ECO:0000313" key="3">
    <source>
        <dbReference type="EMBL" id="KTT25247.1"/>
    </source>
</evidence>
<dbReference type="PATRIC" id="fig|433924.3.peg.2910"/>
<dbReference type="InterPro" id="IPR050272">
    <property type="entry name" value="Isochorismatase-like_hydrls"/>
</dbReference>
<keyword evidence="4" id="KW-1185">Reference proteome</keyword>
<sequence length="235" mass="25897">MRAYVYNQPRDLDPGQFADYLDLSRTAVVSIDMHRGHLDDSPDCPCPAPRARDVVAPINAFHDQVRALGGRIVHVKSVLREGGADDLGGIPAAWRRTFPLHVGPIPNADAHAIEGSPWTEWVTRVEPGDLKVENKRRLSAFYPTDLDFLLRNQRIDTVVLDGGFTDCCVLNTAFDANNRNYRVVVLRDLVRGTDEPLEQAALAMVSLHLGLVMDSADLLAVWRQHASASAAETPA</sequence>
<keyword evidence="1" id="KW-0378">Hydrolase</keyword>
<dbReference type="InterPro" id="IPR036380">
    <property type="entry name" value="Isochorismatase-like_sf"/>
</dbReference>
<dbReference type="Gene3D" id="3.40.50.850">
    <property type="entry name" value="Isochorismatase-like"/>
    <property type="match status" value="1"/>
</dbReference>
<accession>A0A147H5M3</accession>